<proteinExistence type="inferred from homology"/>
<dbReference type="InterPro" id="IPR013762">
    <property type="entry name" value="Integrase-like_cat_sf"/>
</dbReference>
<dbReference type="InterPro" id="IPR002104">
    <property type="entry name" value="Integrase_catalytic"/>
</dbReference>
<dbReference type="SUPFAM" id="SSF56349">
    <property type="entry name" value="DNA breaking-rejoining enzymes"/>
    <property type="match status" value="1"/>
</dbReference>
<dbReference type="InterPro" id="IPR011010">
    <property type="entry name" value="DNA_brk_join_enz"/>
</dbReference>
<gene>
    <name evidence="5" type="ORF">NCTC1934_00061</name>
    <name evidence="6" type="ORF">NCTC1934_00121</name>
</gene>
<dbReference type="EMBL" id="UGRY01000002">
    <property type="protein sequence ID" value="SUA72633.1"/>
    <property type="molecule type" value="Genomic_DNA"/>
</dbReference>
<dbReference type="EMBL" id="UGRY01000002">
    <property type="protein sequence ID" value="SUA72693.1"/>
    <property type="molecule type" value="Genomic_DNA"/>
</dbReference>
<dbReference type="Proteomes" id="UP000255467">
    <property type="component" value="Unassembled WGS sequence"/>
</dbReference>
<dbReference type="AlphaFoldDB" id="A0A378Y7H6"/>
<evidence type="ECO:0000256" key="2">
    <source>
        <dbReference type="ARBA" id="ARBA00023125"/>
    </source>
</evidence>
<dbReference type="RefSeq" id="WP_115061413.1">
    <property type="nucleotide sequence ID" value="NZ_UGRY01000002.1"/>
</dbReference>
<name>A0A378Y7H6_9NOCA</name>
<dbReference type="Gene3D" id="1.10.150.130">
    <property type="match status" value="1"/>
</dbReference>
<dbReference type="Gene3D" id="1.10.443.10">
    <property type="entry name" value="Intergrase catalytic core"/>
    <property type="match status" value="1"/>
</dbReference>
<accession>A0A378Y7H6</accession>
<evidence type="ECO:0000313" key="6">
    <source>
        <dbReference type="EMBL" id="SUA72693.1"/>
    </source>
</evidence>
<keyword evidence="3" id="KW-0233">DNA recombination</keyword>
<keyword evidence="2" id="KW-0238">DNA-binding</keyword>
<dbReference type="PANTHER" id="PTHR30349">
    <property type="entry name" value="PHAGE INTEGRASE-RELATED"/>
    <property type="match status" value="1"/>
</dbReference>
<evidence type="ECO:0000256" key="3">
    <source>
        <dbReference type="ARBA" id="ARBA00023172"/>
    </source>
</evidence>
<evidence type="ECO:0000256" key="1">
    <source>
        <dbReference type="ARBA" id="ARBA00008857"/>
    </source>
</evidence>
<dbReference type="GO" id="GO:0006310">
    <property type="term" value="P:DNA recombination"/>
    <property type="evidence" value="ECO:0007669"/>
    <property type="project" value="UniProtKB-KW"/>
</dbReference>
<dbReference type="OrthoDB" id="1822491at2"/>
<dbReference type="Pfam" id="PF00589">
    <property type="entry name" value="Phage_integrase"/>
    <property type="match status" value="1"/>
</dbReference>
<dbReference type="GO" id="GO:0015074">
    <property type="term" value="P:DNA integration"/>
    <property type="evidence" value="ECO:0007669"/>
    <property type="project" value="InterPro"/>
</dbReference>
<dbReference type="CDD" id="cd01189">
    <property type="entry name" value="INT_ICEBs1_C_like"/>
    <property type="match status" value="1"/>
</dbReference>
<sequence>MATVEPYETSKGKRYMVRYRKPDGKPTKKRGFRRKIDAEKFMATVEVQKMTGEYIAPSMGRATIAEVGEAWLPRQVHTKDSWSERVESIWRVHVKPYWGTRQVASITRPEVRDWIAGIDRAPSTIEDIHGVLLAVLDEAVDERRIAANPAAGVSLPRRVPVDHVYLTHDQVATLANECSKGTEIVMLLAYSGMRWGEMAALRPRDVDLDRRRIRIARSASKVNSRSVIGTPKSWEQRTVAIPAEVADLLRPVVTAQKNPTGLIWSREDGTPIRPPTTTHWFTKAVGRCISASVPCGDDGEPTGPAIFPRVTAHQLRHTAASLMISSGAHVKTIQRQLGHKSATMTLDNYGHLFEDDLDEVAGRMGTGFRAAAERCAQNVPTRPKLRVVSA</sequence>
<evidence type="ECO:0000313" key="7">
    <source>
        <dbReference type="Proteomes" id="UP000255467"/>
    </source>
</evidence>
<protein>
    <submittedName>
        <fullName evidence="6">Site-specific tyrosine recombinase XerC</fullName>
    </submittedName>
</protein>
<evidence type="ECO:0000259" key="4">
    <source>
        <dbReference type="PROSITE" id="PS51898"/>
    </source>
</evidence>
<comment type="similarity">
    <text evidence="1">Belongs to the 'phage' integrase family.</text>
</comment>
<feature type="domain" description="Tyr recombinase" evidence="4">
    <location>
        <begin position="161"/>
        <end position="362"/>
    </location>
</feature>
<dbReference type="InterPro" id="IPR010998">
    <property type="entry name" value="Integrase_recombinase_N"/>
</dbReference>
<keyword evidence="7" id="KW-1185">Reference proteome</keyword>
<reference evidence="6 7" key="1">
    <citation type="submission" date="2018-06" db="EMBL/GenBank/DDBJ databases">
        <authorList>
            <consortium name="Pathogen Informatics"/>
            <person name="Doyle S."/>
        </authorList>
    </citation>
    <scope>NUCLEOTIDE SEQUENCE [LARGE SCALE GENOMIC DNA]</scope>
    <source>
        <strain evidence="6 7">NCTC1934</strain>
    </source>
</reference>
<organism evidence="6 7">
    <name type="scientific">Nocardia otitidiscaviarum</name>
    <dbReference type="NCBI Taxonomy" id="1823"/>
    <lineage>
        <taxon>Bacteria</taxon>
        <taxon>Bacillati</taxon>
        <taxon>Actinomycetota</taxon>
        <taxon>Actinomycetes</taxon>
        <taxon>Mycobacteriales</taxon>
        <taxon>Nocardiaceae</taxon>
        <taxon>Nocardia</taxon>
    </lineage>
</organism>
<dbReference type="GO" id="GO:0003677">
    <property type="term" value="F:DNA binding"/>
    <property type="evidence" value="ECO:0007669"/>
    <property type="project" value="UniProtKB-KW"/>
</dbReference>
<evidence type="ECO:0000313" key="5">
    <source>
        <dbReference type="EMBL" id="SUA72633.1"/>
    </source>
</evidence>
<dbReference type="InterPro" id="IPR050090">
    <property type="entry name" value="Tyrosine_recombinase_XerCD"/>
</dbReference>
<dbReference type="PROSITE" id="PS51898">
    <property type="entry name" value="TYR_RECOMBINASE"/>
    <property type="match status" value="1"/>
</dbReference>
<dbReference type="PANTHER" id="PTHR30349:SF64">
    <property type="entry name" value="PROPHAGE INTEGRASE INTD-RELATED"/>
    <property type="match status" value="1"/>
</dbReference>